<gene>
    <name evidence="1" type="ORF">TM35_000024990</name>
</gene>
<evidence type="ECO:0000313" key="2">
    <source>
        <dbReference type="Proteomes" id="UP000192257"/>
    </source>
</evidence>
<organism evidence="1 2">
    <name type="scientific">Trypanosoma theileri</name>
    <dbReference type="NCBI Taxonomy" id="67003"/>
    <lineage>
        <taxon>Eukaryota</taxon>
        <taxon>Discoba</taxon>
        <taxon>Euglenozoa</taxon>
        <taxon>Kinetoplastea</taxon>
        <taxon>Metakinetoplastina</taxon>
        <taxon>Trypanosomatida</taxon>
        <taxon>Trypanosomatidae</taxon>
        <taxon>Trypanosoma</taxon>
    </lineage>
</organism>
<keyword evidence="2" id="KW-1185">Reference proteome</keyword>
<accession>A0A1X0P969</accession>
<dbReference type="OrthoDB" id="245125at2759"/>
<sequence length="363" mass="41310">MTYAGRDKWRSPDEKHPDKLPWDLSKLDSVLQQATAAKVKIEKQLWCARVVLRCVNEVKAKGGSVLPQSRQLVFTLQYLLTQAEPTTSGAKLRQHIFSIYLRLLGEEEGLDELLLMDVNTVNALVCALYDKTHNELNEVAVLLARRISELSHVCSILVFEETLFEALQDLLEDRQVPSCLSVHVLYLFVNLCGHPKLHFKLARTRRIMFFAMDTLLHILNSGIVRRSSKKLYRLMHTGSPSHSVIDKTTPQNHSIHTKVSDTDIGFPKYIKRALESMFMALPCAMIIANLLSFPENRKLMLSTYPDVIAVLELCDIQEVSIQLREVAQRATNYLHEDEHVLEEVLVEHFESHKLGGSTVEDGD</sequence>
<dbReference type="EMBL" id="NBCO01000002">
    <property type="protein sequence ID" value="ORC93173.1"/>
    <property type="molecule type" value="Genomic_DNA"/>
</dbReference>
<protein>
    <submittedName>
        <fullName evidence="1">Uncharacterized protein</fullName>
    </submittedName>
</protein>
<dbReference type="InterPro" id="IPR016024">
    <property type="entry name" value="ARM-type_fold"/>
</dbReference>
<dbReference type="AlphaFoldDB" id="A0A1X0P969"/>
<dbReference type="SUPFAM" id="SSF48371">
    <property type="entry name" value="ARM repeat"/>
    <property type="match status" value="1"/>
</dbReference>
<dbReference type="RefSeq" id="XP_028887239.1">
    <property type="nucleotide sequence ID" value="XM_029021817.1"/>
</dbReference>
<dbReference type="VEuPathDB" id="TriTrypDB:TM35_000024990"/>
<dbReference type="Proteomes" id="UP000192257">
    <property type="component" value="Unassembled WGS sequence"/>
</dbReference>
<comment type="caution">
    <text evidence="1">The sequence shown here is derived from an EMBL/GenBank/DDBJ whole genome shotgun (WGS) entry which is preliminary data.</text>
</comment>
<name>A0A1X0P969_9TRYP</name>
<evidence type="ECO:0000313" key="1">
    <source>
        <dbReference type="EMBL" id="ORC93173.1"/>
    </source>
</evidence>
<reference evidence="1 2" key="1">
    <citation type="submission" date="2017-03" db="EMBL/GenBank/DDBJ databases">
        <title>An alternative strategy for trypanosome survival in the mammalian bloodstream revealed through genome and transcriptome analysis of the ubiquitous bovine parasite Trypanosoma (Megatrypanum) theileri.</title>
        <authorList>
            <person name="Kelly S."/>
            <person name="Ivens A."/>
            <person name="Mott A."/>
            <person name="O'Neill E."/>
            <person name="Emms D."/>
            <person name="Macleod O."/>
            <person name="Voorheis P."/>
            <person name="Matthews J."/>
            <person name="Matthews K."/>
            <person name="Carrington M."/>
        </authorList>
    </citation>
    <scope>NUCLEOTIDE SEQUENCE [LARGE SCALE GENOMIC DNA]</scope>
    <source>
        <strain evidence="1">Edinburgh</strain>
    </source>
</reference>
<proteinExistence type="predicted"/>
<dbReference type="GeneID" id="39981597"/>